<sequence length="169" mass="19125">MEIKSKSWKESYTQIERLVLPADTNVFNALYGGRLMEWIDNVASIVAFKHCRQGTVTGSIDSLFFLAPIHLGFIVNMKGRVNYTTKTTMEIEVDVSAQDALSGKERFTTKAYLTYVAVDVDGRPSPVPGLILDDDDSKDRFKSGEERSLRRLELLKSVKKEAQIFDDMH</sequence>
<keyword evidence="1 3" id="KW-0378">Hydrolase</keyword>
<dbReference type="PANTHER" id="PTHR11049">
    <property type="entry name" value="ACYL COENZYME A THIOESTER HYDROLASE"/>
    <property type="match status" value="1"/>
</dbReference>
<dbReference type="GeneID" id="41588449"/>
<dbReference type="Gene3D" id="3.10.129.10">
    <property type="entry name" value="Hotdog Thioesterase"/>
    <property type="match status" value="1"/>
</dbReference>
<dbReference type="STRING" id="1673428.CPM_1194"/>
<dbReference type="InterPro" id="IPR006683">
    <property type="entry name" value="Thioestr_dom"/>
</dbReference>
<evidence type="ECO:0000313" key="6">
    <source>
        <dbReference type="Proteomes" id="UP000195607"/>
    </source>
</evidence>
<reference evidence="5" key="3">
    <citation type="submission" date="2016-06" db="EMBL/GenBank/DDBJ databases">
        <authorList>
            <person name="Toshchakov V.S."/>
        </authorList>
    </citation>
    <scope>NUCLEOTIDE SEQUENCE [LARGE SCALE GENOMIC DNA]</scope>
    <source>
        <strain>PM4 (JCM 30641</strain>
        <strain evidence="5">\VKM B-2940)</strain>
    </source>
</reference>
<dbReference type="AlphaFoldDB" id="A0A1N5V0Q0"/>
<dbReference type="GO" id="GO:0006637">
    <property type="term" value="P:acyl-CoA metabolic process"/>
    <property type="evidence" value="ECO:0007669"/>
    <property type="project" value="TreeGrafter"/>
</dbReference>
<evidence type="ECO:0000313" key="5">
    <source>
        <dbReference type="Proteomes" id="UP000187822"/>
    </source>
</evidence>
<name>A0A1N5V0Q0_9ARCH</name>
<keyword evidence="5" id="KW-1185">Reference proteome</keyword>
<evidence type="ECO:0000256" key="1">
    <source>
        <dbReference type="ARBA" id="ARBA00022801"/>
    </source>
</evidence>
<evidence type="ECO:0000259" key="2">
    <source>
        <dbReference type="PROSITE" id="PS51770"/>
    </source>
</evidence>
<dbReference type="CDD" id="cd03442">
    <property type="entry name" value="BFIT_BACH"/>
    <property type="match status" value="1"/>
</dbReference>
<organism evidence="3 6">
    <name type="scientific">Cuniculiplasma divulgatum</name>
    <dbReference type="NCBI Taxonomy" id="1673428"/>
    <lineage>
        <taxon>Archaea</taxon>
        <taxon>Methanobacteriati</taxon>
        <taxon>Thermoplasmatota</taxon>
        <taxon>Thermoplasmata</taxon>
        <taxon>Thermoplasmatales</taxon>
        <taxon>Cuniculiplasmataceae</taxon>
        <taxon>Cuniculiplasma</taxon>
    </lineage>
</organism>
<dbReference type="Proteomes" id="UP000187822">
    <property type="component" value="Chromosome I"/>
</dbReference>
<dbReference type="InterPro" id="IPR040170">
    <property type="entry name" value="Cytosol_ACT"/>
</dbReference>
<reference evidence="4" key="2">
    <citation type="submission" date="2016-06" db="EMBL/GenBank/DDBJ databases">
        <authorList>
            <person name="Olsen C.W."/>
            <person name="Carey S."/>
            <person name="Hinshaw L."/>
            <person name="Karasin A.I."/>
        </authorList>
    </citation>
    <scope>NUCLEOTIDE SEQUENCE [LARGE SCALE GENOMIC DNA]</scope>
    <source>
        <strain evidence="4">PM4</strain>
    </source>
</reference>
<accession>A0A1N5V0Q0</accession>
<dbReference type="RefSeq" id="WP_077076352.1">
    <property type="nucleotide sequence ID" value="NZ_LT671858.1"/>
</dbReference>
<dbReference type="OrthoDB" id="15030at2157"/>
<evidence type="ECO:0000313" key="4">
    <source>
        <dbReference type="EMBL" id="SJK85005.1"/>
    </source>
</evidence>
<feature type="domain" description="HotDog ACOT-type" evidence="2">
    <location>
        <begin position="9"/>
        <end position="121"/>
    </location>
</feature>
<dbReference type="EMBL" id="LT671858">
    <property type="protein sequence ID" value="SIM66621.1"/>
    <property type="molecule type" value="Genomic_DNA"/>
</dbReference>
<dbReference type="SUPFAM" id="SSF54637">
    <property type="entry name" value="Thioesterase/thiol ester dehydrase-isomerase"/>
    <property type="match status" value="1"/>
</dbReference>
<dbReference type="Proteomes" id="UP000195607">
    <property type="component" value="Chromosome I"/>
</dbReference>
<reference evidence="3 6" key="1">
    <citation type="submission" date="2016-04" db="EMBL/GenBank/DDBJ databases">
        <authorList>
            <person name="Evans L.H."/>
            <person name="Alamgir A."/>
            <person name="Owens N."/>
            <person name="Weber N.D."/>
            <person name="Virtaneva K."/>
            <person name="Barbian K."/>
            <person name="Babar A."/>
            <person name="Rosenke K."/>
        </authorList>
    </citation>
    <scope>NUCLEOTIDE SEQUENCE [LARGE SCALE GENOMIC DNA]</scope>
    <source>
        <strain evidence="3">S5</strain>
        <strain evidence="6">S5(T) (JCM 30642 \VKM B-2941)</strain>
    </source>
</reference>
<dbReference type="Pfam" id="PF03061">
    <property type="entry name" value="4HBT"/>
    <property type="match status" value="1"/>
</dbReference>
<dbReference type="GO" id="GO:0005829">
    <property type="term" value="C:cytosol"/>
    <property type="evidence" value="ECO:0007669"/>
    <property type="project" value="TreeGrafter"/>
</dbReference>
<proteinExistence type="predicted"/>
<dbReference type="InterPro" id="IPR033120">
    <property type="entry name" value="HOTDOG_ACOT"/>
</dbReference>
<protein>
    <submittedName>
        <fullName evidence="3">Acyl-CoA hydrolase</fullName>
    </submittedName>
</protein>
<dbReference type="GO" id="GO:0009062">
    <property type="term" value="P:fatty acid catabolic process"/>
    <property type="evidence" value="ECO:0007669"/>
    <property type="project" value="TreeGrafter"/>
</dbReference>
<dbReference type="GO" id="GO:0052816">
    <property type="term" value="F:long-chain fatty acyl-CoA hydrolase activity"/>
    <property type="evidence" value="ECO:0007669"/>
    <property type="project" value="TreeGrafter"/>
</dbReference>
<dbReference type="EMBL" id="LT719092">
    <property type="protein sequence ID" value="SJK85005.1"/>
    <property type="molecule type" value="Genomic_DNA"/>
</dbReference>
<gene>
    <name evidence="4" type="ORF">CPM_1194</name>
    <name evidence="3" type="ORF">CSP5_1190</name>
</gene>
<evidence type="ECO:0000313" key="3">
    <source>
        <dbReference type="EMBL" id="SIM66621.1"/>
    </source>
</evidence>
<dbReference type="InterPro" id="IPR029069">
    <property type="entry name" value="HotDog_dom_sf"/>
</dbReference>
<dbReference type="KEGG" id="cdiv:CPM_1194"/>
<dbReference type="PANTHER" id="PTHR11049:SF24">
    <property type="entry name" value="CYTOSOLIC ACYL COENZYME A THIOESTER HYDROLASE"/>
    <property type="match status" value="1"/>
</dbReference>
<dbReference type="PROSITE" id="PS51770">
    <property type="entry name" value="HOTDOG_ACOT"/>
    <property type="match status" value="1"/>
</dbReference>